<dbReference type="OrthoDB" id="132546at2157"/>
<organism evidence="3 4">
    <name type="scientific">Natronococcus pandeyae</name>
    <dbReference type="NCBI Taxonomy" id="2055836"/>
    <lineage>
        <taxon>Archaea</taxon>
        <taxon>Methanobacteriati</taxon>
        <taxon>Methanobacteriota</taxon>
        <taxon>Stenosarchaea group</taxon>
        <taxon>Halobacteria</taxon>
        <taxon>Halobacteriales</taxon>
        <taxon>Natrialbaceae</taxon>
        <taxon>Natronococcus</taxon>
    </lineage>
</organism>
<feature type="domain" description="Glycosyl transferase family 1" evidence="1">
    <location>
        <begin position="193"/>
        <end position="343"/>
    </location>
</feature>
<dbReference type="CDD" id="cd03801">
    <property type="entry name" value="GT4_PimA-like"/>
    <property type="match status" value="1"/>
</dbReference>
<dbReference type="Gene3D" id="3.40.50.2000">
    <property type="entry name" value="Glycogen Phosphorylase B"/>
    <property type="match status" value="2"/>
</dbReference>
<dbReference type="InterPro" id="IPR001296">
    <property type="entry name" value="Glyco_trans_1"/>
</dbReference>
<sequence length="386" mass="43211">MTDDTRLRVLSIQNRVRYTSFAYEVASRIDERTPADVTVVSYADKSVAELEAPVRGRVDVVPLGADSRFDRRAISRLRRLLTTGEYDVLHTHHNFVGALSSVLAPRKLPVVNTEHAHHDYYSAPQTLVNAITLWQSDRVIANSRQTRRSFRTFEQPLLPPEGIDVIYNGVDVDRIDRVRSASTNSYGVDDVRITTACRMVDVKNLSTLIRAYGILAKRVPETRLTLVGDGPERRRLEALVAKFGLNDRVEFTGHVPREDVYQILDASDVFVVPSLMESFCVAAVEAMAFGVPVVASDIEVLREVVSGGGTFADPERPDQFARRIEELLTDEVKYRGLAETGRARARTTFALDRTADEYYRLYEQVTARNGRAKIPYSSSRSTGDGG</sequence>
<protein>
    <submittedName>
        <fullName evidence="3">Glycosyltransferase family 1 protein</fullName>
    </submittedName>
</protein>
<dbReference type="SUPFAM" id="SSF53756">
    <property type="entry name" value="UDP-Glycosyltransferase/glycogen phosphorylase"/>
    <property type="match status" value="1"/>
</dbReference>
<evidence type="ECO:0000259" key="1">
    <source>
        <dbReference type="Pfam" id="PF00534"/>
    </source>
</evidence>
<evidence type="ECO:0000313" key="3">
    <source>
        <dbReference type="EMBL" id="TYL38883.1"/>
    </source>
</evidence>
<keyword evidence="4" id="KW-1185">Reference proteome</keyword>
<dbReference type="AlphaFoldDB" id="A0A8J8Q5D2"/>
<accession>A0A8J8Q5D2</accession>
<name>A0A8J8Q5D2_9EURY</name>
<dbReference type="InterPro" id="IPR028098">
    <property type="entry name" value="Glyco_trans_4-like_N"/>
</dbReference>
<dbReference type="PANTHER" id="PTHR45947:SF3">
    <property type="entry name" value="SULFOQUINOVOSYL TRANSFERASE SQD2"/>
    <property type="match status" value="1"/>
</dbReference>
<dbReference type="Proteomes" id="UP000766904">
    <property type="component" value="Unassembled WGS sequence"/>
</dbReference>
<feature type="domain" description="Glycosyltransferase subfamily 4-like N-terminal" evidence="2">
    <location>
        <begin position="23"/>
        <end position="174"/>
    </location>
</feature>
<dbReference type="Pfam" id="PF13439">
    <property type="entry name" value="Glyco_transf_4"/>
    <property type="match status" value="1"/>
</dbReference>
<gene>
    <name evidence="3" type="ORF">CV102_10270</name>
</gene>
<dbReference type="InterPro" id="IPR050194">
    <property type="entry name" value="Glycosyltransferase_grp1"/>
</dbReference>
<reference evidence="3" key="1">
    <citation type="submission" date="2017-11" db="EMBL/GenBank/DDBJ databases">
        <authorList>
            <person name="Kajale S.C."/>
            <person name="Sharma A."/>
        </authorList>
    </citation>
    <scope>NUCLEOTIDE SEQUENCE</scope>
    <source>
        <strain evidence="3">LS1_42</strain>
    </source>
</reference>
<evidence type="ECO:0000313" key="4">
    <source>
        <dbReference type="Proteomes" id="UP000766904"/>
    </source>
</evidence>
<dbReference type="RefSeq" id="WP_148857884.1">
    <property type="nucleotide sequence ID" value="NZ_PHNJ01000004.1"/>
</dbReference>
<dbReference type="Pfam" id="PF00534">
    <property type="entry name" value="Glycos_transf_1"/>
    <property type="match status" value="1"/>
</dbReference>
<dbReference type="PANTHER" id="PTHR45947">
    <property type="entry name" value="SULFOQUINOVOSYL TRANSFERASE SQD2"/>
    <property type="match status" value="1"/>
</dbReference>
<dbReference type="GO" id="GO:0016757">
    <property type="term" value="F:glycosyltransferase activity"/>
    <property type="evidence" value="ECO:0007669"/>
    <property type="project" value="InterPro"/>
</dbReference>
<proteinExistence type="predicted"/>
<dbReference type="EMBL" id="PHNJ01000004">
    <property type="protein sequence ID" value="TYL38883.1"/>
    <property type="molecule type" value="Genomic_DNA"/>
</dbReference>
<comment type="caution">
    <text evidence="3">The sequence shown here is derived from an EMBL/GenBank/DDBJ whole genome shotgun (WGS) entry which is preliminary data.</text>
</comment>
<evidence type="ECO:0000259" key="2">
    <source>
        <dbReference type="Pfam" id="PF13439"/>
    </source>
</evidence>